<name>A0A6J7RHH1_9ZZZZ</name>
<accession>A0A6J7RHH1</accession>
<feature type="region of interest" description="Disordered" evidence="1">
    <location>
        <begin position="213"/>
        <end position="240"/>
    </location>
</feature>
<feature type="region of interest" description="Disordered" evidence="1">
    <location>
        <begin position="1"/>
        <end position="22"/>
    </location>
</feature>
<dbReference type="EMBL" id="CAFBOS010000343">
    <property type="protein sequence ID" value="CAB5028171.1"/>
    <property type="molecule type" value="Genomic_DNA"/>
</dbReference>
<sequence length="273" mass="29722">MLHAEEEQAHIRPTGPQLVDGADEGERIEPVVDATAPQDDLVVEADARHNALDRRSGLARHLIGDAERRERDELFEAGAVVVVRGVDATDGRHLTEPEVALLVARAEEVVTTGELLVQHQHRGQNRVAAILLAEVARLLELFKVEGVVDVDHDDLVRGGHHRVLVHDVALEHDDVGPGFGLGHARRVDDAGDEIGVVQLAVHRRQQLHVMLSTQRQRDLPRSNGRAGHARGEAVTGDHEHLAPGRERALDVEGLHDCVEAAGELGLGDVGMHR</sequence>
<feature type="compositionally biased region" description="Basic and acidic residues" evidence="1">
    <location>
        <begin position="229"/>
        <end position="240"/>
    </location>
</feature>
<organism evidence="2">
    <name type="scientific">freshwater metagenome</name>
    <dbReference type="NCBI Taxonomy" id="449393"/>
    <lineage>
        <taxon>unclassified sequences</taxon>
        <taxon>metagenomes</taxon>
        <taxon>ecological metagenomes</taxon>
    </lineage>
</organism>
<gene>
    <name evidence="2" type="ORF">UFOPK3967_03217</name>
</gene>
<evidence type="ECO:0000313" key="2">
    <source>
        <dbReference type="EMBL" id="CAB5028171.1"/>
    </source>
</evidence>
<reference evidence="2" key="1">
    <citation type="submission" date="2020-05" db="EMBL/GenBank/DDBJ databases">
        <authorList>
            <person name="Chiriac C."/>
            <person name="Salcher M."/>
            <person name="Ghai R."/>
            <person name="Kavagutti S V."/>
        </authorList>
    </citation>
    <scope>NUCLEOTIDE SEQUENCE</scope>
</reference>
<evidence type="ECO:0000256" key="1">
    <source>
        <dbReference type="SAM" id="MobiDB-lite"/>
    </source>
</evidence>
<protein>
    <submittedName>
        <fullName evidence="2">Unannotated protein</fullName>
    </submittedName>
</protein>
<feature type="compositionally biased region" description="Basic and acidic residues" evidence="1">
    <location>
        <begin position="1"/>
        <end position="10"/>
    </location>
</feature>
<proteinExistence type="predicted"/>
<dbReference type="AlphaFoldDB" id="A0A6J7RHH1"/>